<evidence type="ECO:0000313" key="1">
    <source>
        <dbReference type="EMBL" id="KAF7273507.1"/>
    </source>
</evidence>
<protein>
    <submittedName>
        <fullName evidence="1">Uncharacterized protein</fullName>
    </submittedName>
</protein>
<gene>
    <name evidence="1" type="ORF">GWI33_013789</name>
</gene>
<comment type="caution">
    <text evidence="1">The sequence shown here is derived from an EMBL/GenBank/DDBJ whole genome shotgun (WGS) entry which is preliminary data.</text>
</comment>
<name>A0A834IGD6_RHYFE</name>
<reference evidence="1" key="1">
    <citation type="submission" date="2020-08" db="EMBL/GenBank/DDBJ databases">
        <title>Genome sequencing and assembly of the red palm weevil Rhynchophorus ferrugineus.</title>
        <authorList>
            <person name="Dias G.B."/>
            <person name="Bergman C.M."/>
            <person name="Manee M."/>
        </authorList>
    </citation>
    <scope>NUCLEOTIDE SEQUENCE</scope>
    <source>
        <strain evidence="1">AA-2017</strain>
        <tissue evidence="1">Whole larva</tissue>
    </source>
</reference>
<sequence>MSTYLVTQLPPNTRREIVQKIILDHAEKSDYFSHRSRSSVSEKSETRKPRYINGSRQFKIPILKLKINRDRGSYNK</sequence>
<evidence type="ECO:0000313" key="2">
    <source>
        <dbReference type="Proteomes" id="UP000625711"/>
    </source>
</evidence>
<accession>A0A834IGD6</accession>
<proteinExistence type="predicted"/>
<dbReference type="AlphaFoldDB" id="A0A834IGD6"/>
<dbReference type="Proteomes" id="UP000625711">
    <property type="component" value="Unassembled WGS sequence"/>
</dbReference>
<organism evidence="1 2">
    <name type="scientific">Rhynchophorus ferrugineus</name>
    <name type="common">Red palm weevil</name>
    <name type="synonym">Curculio ferrugineus</name>
    <dbReference type="NCBI Taxonomy" id="354439"/>
    <lineage>
        <taxon>Eukaryota</taxon>
        <taxon>Metazoa</taxon>
        <taxon>Ecdysozoa</taxon>
        <taxon>Arthropoda</taxon>
        <taxon>Hexapoda</taxon>
        <taxon>Insecta</taxon>
        <taxon>Pterygota</taxon>
        <taxon>Neoptera</taxon>
        <taxon>Endopterygota</taxon>
        <taxon>Coleoptera</taxon>
        <taxon>Polyphaga</taxon>
        <taxon>Cucujiformia</taxon>
        <taxon>Curculionidae</taxon>
        <taxon>Dryophthorinae</taxon>
        <taxon>Rhynchophorus</taxon>
    </lineage>
</organism>
<keyword evidence="2" id="KW-1185">Reference proteome</keyword>
<dbReference type="EMBL" id="JAACXV010013385">
    <property type="protein sequence ID" value="KAF7273507.1"/>
    <property type="molecule type" value="Genomic_DNA"/>
</dbReference>